<organism evidence="1 2">
    <name type="scientific">Vitis vinifera</name>
    <name type="common">Grape</name>
    <dbReference type="NCBI Taxonomy" id="29760"/>
    <lineage>
        <taxon>Eukaryota</taxon>
        <taxon>Viridiplantae</taxon>
        <taxon>Streptophyta</taxon>
        <taxon>Embryophyta</taxon>
        <taxon>Tracheophyta</taxon>
        <taxon>Spermatophyta</taxon>
        <taxon>Magnoliopsida</taxon>
        <taxon>eudicotyledons</taxon>
        <taxon>Gunneridae</taxon>
        <taxon>Pentapetalae</taxon>
        <taxon>rosids</taxon>
        <taxon>Vitales</taxon>
        <taxon>Vitaceae</taxon>
        <taxon>Viteae</taxon>
        <taxon>Vitis</taxon>
    </lineage>
</organism>
<dbReference type="PANTHER" id="PTHR11439:SF489">
    <property type="entry name" value="RNA-DIRECTED DNA POLYMERASE"/>
    <property type="match status" value="1"/>
</dbReference>
<dbReference type="InterPro" id="IPR043502">
    <property type="entry name" value="DNA/RNA_pol_sf"/>
</dbReference>
<comment type="caution">
    <text evidence="1">The sequence shown here is derived from an EMBL/GenBank/DDBJ whole genome shotgun (WGS) entry which is preliminary data.</text>
</comment>
<accession>A0A438BVY1</accession>
<name>A0A438BVY1_VITVI</name>
<dbReference type="SUPFAM" id="SSF56672">
    <property type="entry name" value="DNA/RNA polymerases"/>
    <property type="match status" value="1"/>
</dbReference>
<protein>
    <submittedName>
        <fullName evidence="1">Retrovirus-related Pol polyprotein from transposon RE1</fullName>
    </submittedName>
</protein>
<evidence type="ECO:0000313" key="2">
    <source>
        <dbReference type="Proteomes" id="UP000288805"/>
    </source>
</evidence>
<dbReference type="CDD" id="cd09272">
    <property type="entry name" value="RNase_HI_RT_Ty1"/>
    <property type="match status" value="1"/>
</dbReference>
<dbReference type="AlphaFoldDB" id="A0A438BVY1"/>
<proteinExistence type="predicted"/>
<evidence type="ECO:0000313" key="1">
    <source>
        <dbReference type="EMBL" id="RVW15057.1"/>
    </source>
</evidence>
<gene>
    <name evidence="1" type="primary">RE1_1044</name>
    <name evidence="1" type="ORF">CK203_084795</name>
</gene>
<dbReference type="Proteomes" id="UP000288805">
    <property type="component" value="Unassembled WGS sequence"/>
</dbReference>
<sequence>MGNLSFFLGVEVIPTRAGLFLSQHQYIRDLLSTTNMLGAKDVSTPLSTTASLKLFDGTAPVDSIDFQRVIGSLQYFSLTRPDISFAVNKLSQFMHKPTTAHWIAMKRLLRYLKQTIFHGIQLTRNTTSVLTTFSNADWAGNVDDRTSTSAYISFLGTNPISWSSKKQRAVARSSTEAEYHALANAASETVWLNSLLHELDFPLKVPPLLLCDNLGATHLSFNPVNHSRMKHIQIDLHFVRELVQNGTLHVRHVHTQDQLADLLTKPLSRQRTKLLLTKIDQLNNRGGNSLFNPAVYFSIYIALAERFLGFQQPGSVYGFSDAGDSHRKLPWTFEKEGTKLEWRWKCGPFIGATLATLQPRVSCRMLGAIDSKSSLHPCMNYAWPPLTTCHLLLFLSFHYP</sequence>
<reference evidence="1 2" key="1">
    <citation type="journal article" date="2018" name="PLoS Genet.">
        <title>Population sequencing reveals clonal diversity and ancestral inbreeding in the grapevine cultivar Chardonnay.</title>
        <authorList>
            <person name="Roach M.J."/>
            <person name="Johnson D.L."/>
            <person name="Bohlmann J."/>
            <person name="van Vuuren H.J."/>
            <person name="Jones S.J."/>
            <person name="Pretorius I.S."/>
            <person name="Schmidt S.A."/>
            <person name="Borneman A.R."/>
        </authorList>
    </citation>
    <scope>NUCLEOTIDE SEQUENCE [LARGE SCALE GENOMIC DNA]</scope>
    <source>
        <strain evidence="2">cv. Chardonnay</strain>
        <tissue evidence="1">Leaf</tissue>
    </source>
</reference>
<dbReference type="PANTHER" id="PTHR11439">
    <property type="entry name" value="GAG-POL-RELATED RETROTRANSPOSON"/>
    <property type="match status" value="1"/>
</dbReference>
<dbReference type="EMBL" id="QGNW01002606">
    <property type="protein sequence ID" value="RVW15057.1"/>
    <property type="molecule type" value="Genomic_DNA"/>
</dbReference>